<evidence type="ECO:0000256" key="2">
    <source>
        <dbReference type="ARBA" id="ARBA00022692"/>
    </source>
</evidence>
<dbReference type="InterPro" id="IPR012551">
    <property type="entry name" value="DUF1707_SHOCT-like"/>
</dbReference>
<dbReference type="Pfam" id="PF08044">
    <property type="entry name" value="DUF1707"/>
    <property type="match status" value="1"/>
</dbReference>
<dbReference type="EMBL" id="RQYT01000002">
    <property type="protein sequence ID" value="RRD51095.1"/>
    <property type="molecule type" value="Genomic_DNA"/>
</dbReference>
<evidence type="ECO:0000313" key="7">
    <source>
        <dbReference type="EMBL" id="RRD51095.1"/>
    </source>
</evidence>
<evidence type="ECO:0000256" key="3">
    <source>
        <dbReference type="ARBA" id="ARBA00022989"/>
    </source>
</evidence>
<feature type="transmembrane region" description="Helical" evidence="5">
    <location>
        <begin position="150"/>
        <end position="168"/>
    </location>
</feature>
<keyword evidence="2 5" id="KW-0812">Transmembrane</keyword>
<dbReference type="InterPro" id="IPR019109">
    <property type="entry name" value="MamF_MmsF"/>
</dbReference>
<evidence type="ECO:0000259" key="6">
    <source>
        <dbReference type="Pfam" id="PF08044"/>
    </source>
</evidence>
<evidence type="ECO:0000256" key="4">
    <source>
        <dbReference type="ARBA" id="ARBA00023136"/>
    </source>
</evidence>
<keyword evidence="4 5" id="KW-0472">Membrane</keyword>
<evidence type="ECO:0000256" key="5">
    <source>
        <dbReference type="SAM" id="Phobius"/>
    </source>
</evidence>
<dbReference type="Proteomes" id="UP000280935">
    <property type="component" value="Unassembled WGS sequence"/>
</dbReference>
<reference evidence="7 8" key="1">
    <citation type="submission" date="2018-11" db="EMBL/GenBank/DDBJ databases">
        <title>Genomes From Bacteria Associated with the Canine Oral Cavity: a Test Case for Automated Genome-Based Taxonomic Assignment.</title>
        <authorList>
            <person name="Coil D.A."/>
            <person name="Jospin G."/>
            <person name="Darling A.E."/>
            <person name="Wallis C."/>
            <person name="Davis I.J."/>
            <person name="Harris S."/>
            <person name="Eisen J.A."/>
            <person name="Holcombe L.J."/>
            <person name="O'Flynn C."/>
        </authorList>
    </citation>
    <scope>NUCLEOTIDE SEQUENCE [LARGE SCALE GENOMIC DNA]</scope>
    <source>
        <strain evidence="7 8">OH2822_COT-296</strain>
    </source>
</reference>
<protein>
    <submittedName>
        <fullName evidence="7">DUF1707 and DUF4870 domain-containing protein</fullName>
    </submittedName>
</protein>
<sequence>MDDMTDPMLSTLVTDIQRDRAVEYLQRAYAANVISDEMFEERLGLALTATTRAELNASLKGLARVAPAMLTQAPTVQDTPFDGARNVVSGFIHLGTLPSCFIIPAVAKALAPNGSRISLEASRAMCFQFSAVVYGGIAILLTIMGFTPPALLFVGFVAWGLMTLWLAIRAFNGERSTELIEKLMLMRPIEDRTRGRMR</sequence>
<dbReference type="OrthoDB" id="3734539at2"/>
<organism evidence="7 8">
    <name type="scientific">Arachnia propionica</name>
    <dbReference type="NCBI Taxonomy" id="1750"/>
    <lineage>
        <taxon>Bacteria</taxon>
        <taxon>Bacillati</taxon>
        <taxon>Actinomycetota</taxon>
        <taxon>Actinomycetes</taxon>
        <taxon>Propionibacteriales</taxon>
        <taxon>Propionibacteriaceae</taxon>
        <taxon>Arachnia</taxon>
    </lineage>
</organism>
<proteinExistence type="predicted"/>
<comment type="subcellular location">
    <subcellularLocation>
        <location evidence="1">Membrane</location>
        <topology evidence="1">Multi-pass membrane protein</topology>
    </subcellularLocation>
</comment>
<gene>
    <name evidence="7" type="ORF">EII35_01445</name>
</gene>
<feature type="transmembrane region" description="Helical" evidence="5">
    <location>
        <begin position="125"/>
        <end position="144"/>
    </location>
</feature>
<accession>A0A3P1WY36</accession>
<dbReference type="Pfam" id="PF09685">
    <property type="entry name" value="MamF_MmsF"/>
    <property type="match status" value="1"/>
</dbReference>
<name>A0A3P1WY36_9ACTN</name>
<dbReference type="AlphaFoldDB" id="A0A3P1WY36"/>
<feature type="domain" description="DUF1707" evidence="6">
    <location>
        <begin position="13"/>
        <end position="62"/>
    </location>
</feature>
<comment type="caution">
    <text evidence="7">The sequence shown here is derived from an EMBL/GenBank/DDBJ whole genome shotgun (WGS) entry which is preliminary data.</text>
</comment>
<keyword evidence="3 5" id="KW-1133">Transmembrane helix</keyword>
<evidence type="ECO:0000256" key="1">
    <source>
        <dbReference type="ARBA" id="ARBA00004141"/>
    </source>
</evidence>
<evidence type="ECO:0000313" key="8">
    <source>
        <dbReference type="Proteomes" id="UP000280935"/>
    </source>
</evidence>